<dbReference type="PANTHER" id="PTHR42954:SF2">
    <property type="entry name" value="FE(2+) TRANSPORT PROTEIN A"/>
    <property type="match status" value="1"/>
</dbReference>
<reference evidence="3" key="1">
    <citation type="submission" date="2021-02" db="EMBL/GenBank/DDBJ databases">
        <title>Abyssanaerobacter marinus gen.nov., sp., nov, anaerobic bacterium isolated from the Onnuri vent field of Indian Ocean and suggestion of Mogibacteriaceae fam. nov., and proposal of reclassification of ambiguous this family's genus member.</title>
        <authorList>
            <person name="Kim Y.J."/>
            <person name="Yang J.-A."/>
        </authorList>
    </citation>
    <scope>NUCLEOTIDE SEQUENCE</scope>
    <source>
        <strain evidence="3">DSM 2634</strain>
    </source>
</reference>
<gene>
    <name evidence="3" type="ORF">JYB65_08680</name>
</gene>
<dbReference type="AlphaFoldDB" id="A0A939D951"/>
<proteinExistence type="predicted"/>
<name>A0A939D951_CLOAM</name>
<protein>
    <submittedName>
        <fullName evidence="3">Ferrous iron transport protein A</fullName>
    </submittedName>
</protein>
<keyword evidence="4" id="KW-1185">Reference proteome</keyword>
<dbReference type="PANTHER" id="PTHR42954">
    <property type="entry name" value="FE(2+) TRANSPORT PROTEIN A"/>
    <property type="match status" value="1"/>
</dbReference>
<sequence length="85" mass="9509">MCQKLIMLDQLPLGTFGKVKMLNSEGRERRRMMDLGLIQDTIVQSIRKSPAGDPTAYEIRGAVIALRSEEASKIFVESIQAEEKA</sequence>
<evidence type="ECO:0000313" key="3">
    <source>
        <dbReference type="EMBL" id="MBN7773436.1"/>
    </source>
</evidence>
<dbReference type="SMART" id="SM00899">
    <property type="entry name" value="FeoA"/>
    <property type="match status" value="1"/>
</dbReference>
<evidence type="ECO:0000256" key="1">
    <source>
        <dbReference type="ARBA" id="ARBA00023004"/>
    </source>
</evidence>
<evidence type="ECO:0000313" key="4">
    <source>
        <dbReference type="Proteomes" id="UP000664545"/>
    </source>
</evidence>
<organism evidence="3 4">
    <name type="scientific">Clostridium aminobutyricum</name>
    <dbReference type="NCBI Taxonomy" id="33953"/>
    <lineage>
        <taxon>Bacteria</taxon>
        <taxon>Bacillati</taxon>
        <taxon>Bacillota</taxon>
        <taxon>Clostridia</taxon>
        <taxon>Eubacteriales</taxon>
        <taxon>Clostridiaceae</taxon>
        <taxon>Clostridium</taxon>
    </lineage>
</organism>
<dbReference type="RefSeq" id="WP_206582278.1">
    <property type="nucleotide sequence ID" value="NZ_JAFJZZ010000003.1"/>
</dbReference>
<dbReference type="Pfam" id="PF04023">
    <property type="entry name" value="FeoA"/>
    <property type="match status" value="1"/>
</dbReference>
<dbReference type="Proteomes" id="UP000664545">
    <property type="component" value="Unassembled WGS sequence"/>
</dbReference>
<dbReference type="InterPro" id="IPR038157">
    <property type="entry name" value="FeoA_core_dom"/>
</dbReference>
<dbReference type="SUPFAM" id="SSF50037">
    <property type="entry name" value="C-terminal domain of transcriptional repressors"/>
    <property type="match status" value="1"/>
</dbReference>
<keyword evidence="1" id="KW-0408">Iron</keyword>
<dbReference type="GO" id="GO:0046914">
    <property type="term" value="F:transition metal ion binding"/>
    <property type="evidence" value="ECO:0007669"/>
    <property type="project" value="InterPro"/>
</dbReference>
<dbReference type="InterPro" id="IPR007167">
    <property type="entry name" value="Fe-transptr_FeoA-like"/>
</dbReference>
<evidence type="ECO:0000259" key="2">
    <source>
        <dbReference type="SMART" id="SM00899"/>
    </source>
</evidence>
<dbReference type="EMBL" id="JAFJZZ010000003">
    <property type="protein sequence ID" value="MBN7773436.1"/>
    <property type="molecule type" value="Genomic_DNA"/>
</dbReference>
<dbReference type="InterPro" id="IPR052713">
    <property type="entry name" value="FeoA"/>
</dbReference>
<dbReference type="Gene3D" id="2.30.30.90">
    <property type="match status" value="1"/>
</dbReference>
<accession>A0A939D951</accession>
<comment type="caution">
    <text evidence="3">The sequence shown here is derived from an EMBL/GenBank/DDBJ whole genome shotgun (WGS) entry which is preliminary data.</text>
</comment>
<dbReference type="InterPro" id="IPR008988">
    <property type="entry name" value="Transcriptional_repressor_C"/>
</dbReference>
<feature type="domain" description="Ferrous iron transporter FeoA-like" evidence="2">
    <location>
        <begin position="6"/>
        <end position="78"/>
    </location>
</feature>